<dbReference type="RefSeq" id="WP_073883281.1">
    <property type="nucleotide sequence ID" value="NZ_FAUH01000001.1"/>
</dbReference>
<dbReference type="GO" id="GO:0005886">
    <property type="term" value="C:plasma membrane"/>
    <property type="evidence" value="ECO:0007669"/>
    <property type="project" value="UniProtKB-SubCell"/>
</dbReference>
<evidence type="ECO:0000256" key="2">
    <source>
        <dbReference type="ARBA" id="ARBA00022692"/>
    </source>
</evidence>
<keyword evidence="4 5" id="KW-0472">Membrane</keyword>
<evidence type="ECO:0000256" key="4">
    <source>
        <dbReference type="ARBA" id="ARBA00023136"/>
    </source>
</evidence>
<dbReference type="AlphaFoldDB" id="A0A0X8XUA0"/>
<feature type="transmembrane region" description="Helical" evidence="5">
    <location>
        <begin position="295"/>
        <end position="315"/>
    </location>
</feature>
<dbReference type="HAMAP" id="MF_01600">
    <property type="entry name" value="UPF0182"/>
    <property type="match status" value="1"/>
</dbReference>
<dbReference type="InterPro" id="IPR005372">
    <property type="entry name" value="UPF0182"/>
</dbReference>
<evidence type="ECO:0000313" key="7">
    <source>
        <dbReference type="EMBL" id="CUU64724.1"/>
    </source>
</evidence>
<feature type="transmembrane region" description="Helical" evidence="5">
    <location>
        <begin position="21"/>
        <end position="40"/>
    </location>
</feature>
<keyword evidence="3 5" id="KW-1133">Transmembrane helix</keyword>
<feature type="transmembrane region" description="Helical" evidence="5">
    <location>
        <begin position="269"/>
        <end position="288"/>
    </location>
</feature>
<dbReference type="PANTHER" id="PTHR39344:SF1">
    <property type="entry name" value="UPF0182 PROTEIN SLL1060"/>
    <property type="match status" value="1"/>
</dbReference>
<dbReference type="NCBIfam" id="NF000825">
    <property type="entry name" value="PRK00068.1"/>
    <property type="match status" value="1"/>
</dbReference>
<feature type="transmembrane region" description="Helical" evidence="5">
    <location>
        <begin position="220"/>
        <end position="240"/>
    </location>
</feature>
<feature type="compositionally biased region" description="Basic and acidic residues" evidence="6">
    <location>
        <begin position="376"/>
        <end position="385"/>
    </location>
</feature>
<proteinExistence type="inferred from homology"/>
<evidence type="ECO:0000256" key="6">
    <source>
        <dbReference type="SAM" id="MobiDB-lite"/>
    </source>
</evidence>
<dbReference type="PANTHER" id="PTHR39344">
    <property type="entry name" value="UPF0182 PROTEIN SLL1060"/>
    <property type="match status" value="1"/>
</dbReference>
<evidence type="ECO:0000256" key="5">
    <source>
        <dbReference type="HAMAP-Rule" id="MF_01600"/>
    </source>
</evidence>
<dbReference type="Pfam" id="PF03699">
    <property type="entry name" value="UPF0182"/>
    <property type="match status" value="1"/>
</dbReference>
<sequence length="1022" mass="111621">MSLPSVPSLPDLPRPGRKAKIFGTIAVVLVVLVFLLPVLVSNYTELKWFQSMDMPKVYWGVIITRIILFFVFALVAGAVVWGAAFAAYRSADKSPESLAGLEASSPLAEHQPAIRRSLRPFLVIIPVIVGIIAGMVAQGNWRTVRLFMSGGDFGVTDPQFHKDLGFYAFTLPLLQFILSTLSVLVIVAFIINLVGHYLLGNITTGNPRTGEKAGIKSPALRQLAVIAGIFMLIKAADYWFDRYGLLNKAHSTFTGGSYTDINAVLPAKILLLIVAIFVAIMFFGTLVLRDLRLPALAVVLMVVSSLAIGVGWPAVMEQFSVNPNRAEKEREYIARNIESTREAYGIETRTDTAREDYENPDGQVIYDRTWGGETSGDAKERRSIADDDPTLSNIRLLDPEVLSPTFTQQQQLRNFYGFSDELSVDRYDVDGEMRDFVVAAREIEPNSLSGNQTDWINKHTVYTHGNGFIAAPANKVDEVAQDAASARGGYPVYTVADLQHAGGDQGGELKLDLDQPRIYFGPTISGSVNQGEDYAIVGDDGSGSDREYDTDNTSYTYTGTGGVNVSNFFNRAMYAAKYQEMNILLSDVIGDDSKILYDRDPRERVHKVAPWLTTDSKTYPVVIDGRIKWVVDGYTTLENLPYAERTQLDSAIADAVVNDPAAQQNAVTNSVSYIRNSVKAVVDSYDGSVDLYEFDEEDPVLKAWEGVFPGIVKDKSEISDELMDHLRYPEDLFKVQRELIAKYQVDDPGVFFTNDAFWSVPSDPTGPEGAQDLAQPPYHVVATDPVTNKPSFQLITPFRGLRREFLSAHMTVSSDPETYGRIYVRQLPTNTQAQGPKQAQDTMMSSDEIARERTLLQGSNTLTNGNLLTLPVGDGQILYVEPVYSQRADQESAFPKLLRVLVSYNGQVGYAPTISGALEQVGIDPGAVTDVAGDDGSSGNTGSTDTDSDSDSDADKDDSSDDQSSGSGATSGTGTGAAPTTEQMTRINDAMEAVQDARENGTFEEFGKALDELDAAIAAADK</sequence>
<feature type="region of interest" description="Disordered" evidence="6">
    <location>
        <begin position="927"/>
        <end position="987"/>
    </location>
</feature>
<name>A0A0X8XUA0_9CORY</name>
<accession>A0A0X8XUA0</accession>
<evidence type="ECO:0000256" key="3">
    <source>
        <dbReference type="ARBA" id="ARBA00022989"/>
    </source>
</evidence>
<feature type="transmembrane region" description="Helical" evidence="5">
    <location>
        <begin position="60"/>
        <end position="88"/>
    </location>
</feature>
<feature type="transmembrane region" description="Helical" evidence="5">
    <location>
        <begin position="121"/>
        <end position="141"/>
    </location>
</feature>
<evidence type="ECO:0000313" key="8">
    <source>
        <dbReference type="Proteomes" id="UP000182498"/>
    </source>
</evidence>
<dbReference type="EMBL" id="FAUH01000001">
    <property type="protein sequence ID" value="CUU64724.1"/>
    <property type="molecule type" value="Genomic_DNA"/>
</dbReference>
<evidence type="ECO:0000256" key="1">
    <source>
        <dbReference type="ARBA" id="ARBA00022475"/>
    </source>
</evidence>
<organism evidence="7 8">
    <name type="scientific">Corynebacterium variabile</name>
    <dbReference type="NCBI Taxonomy" id="1727"/>
    <lineage>
        <taxon>Bacteria</taxon>
        <taxon>Bacillati</taxon>
        <taxon>Actinomycetota</taxon>
        <taxon>Actinomycetes</taxon>
        <taxon>Mycobacteriales</taxon>
        <taxon>Corynebacteriaceae</taxon>
        <taxon>Corynebacterium</taxon>
    </lineage>
</organism>
<feature type="compositionally biased region" description="Low complexity" evidence="6">
    <location>
        <begin position="934"/>
        <end position="945"/>
    </location>
</feature>
<comment type="subcellular location">
    <subcellularLocation>
        <location evidence="5">Cell membrane</location>
        <topology evidence="5">Multi-pass membrane protein</topology>
    </subcellularLocation>
</comment>
<dbReference type="Proteomes" id="UP000182498">
    <property type="component" value="Unassembled WGS sequence"/>
</dbReference>
<keyword evidence="2 5" id="KW-0812">Transmembrane</keyword>
<feature type="compositionally biased region" description="Acidic residues" evidence="6">
    <location>
        <begin position="946"/>
        <end position="961"/>
    </location>
</feature>
<dbReference type="GO" id="GO:0005576">
    <property type="term" value="C:extracellular region"/>
    <property type="evidence" value="ECO:0007669"/>
    <property type="project" value="TreeGrafter"/>
</dbReference>
<feature type="transmembrane region" description="Helical" evidence="5">
    <location>
        <begin position="173"/>
        <end position="199"/>
    </location>
</feature>
<gene>
    <name evidence="7" type="ORF">CVAR292_00028</name>
</gene>
<reference evidence="8" key="1">
    <citation type="submission" date="2015-11" db="EMBL/GenBank/DDBJ databases">
        <authorList>
            <person name="Dugat-Bony E."/>
        </authorList>
    </citation>
    <scope>NUCLEOTIDE SEQUENCE [LARGE SCALE GENOMIC DNA]</scope>
    <source>
        <strain evidence="8">Mu292</strain>
    </source>
</reference>
<keyword evidence="8" id="KW-1185">Reference proteome</keyword>
<feature type="region of interest" description="Disordered" evidence="6">
    <location>
        <begin position="366"/>
        <end position="385"/>
    </location>
</feature>
<protein>
    <recommendedName>
        <fullName evidence="5">UPF0182 protein CVAR292_00028</fullName>
    </recommendedName>
</protein>
<keyword evidence="1 5" id="KW-1003">Cell membrane</keyword>
<comment type="similarity">
    <text evidence="5">Belongs to the UPF0182 family.</text>
</comment>